<dbReference type="SMART" id="SM00421">
    <property type="entry name" value="HTH_LUXR"/>
    <property type="match status" value="1"/>
</dbReference>
<dbReference type="Gene3D" id="3.40.50.2300">
    <property type="match status" value="1"/>
</dbReference>
<accession>A0A316J9B3</accession>
<feature type="modified residue" description="4-aspartylphosphate" evidence="5">
    <location>
        <position position="57"/>
    </location>
</feature>
<evidence type="ECO:0000259" key="6">
    <source>
        <dbReference type="PROSITE" id="PS50043"/>
    </source>
</evidence>
<dbReference type="PRINTS" id="PR00038">
    <property type="entry name" value="HTHLUXR"/>
</dbReference>
<feature type="domain" description="HTH luxR-type" evidence="6">
    <location>
        <begin position="138"/>
        <end position="203"/>
    </location>
</feature>
<keyword evidence="5" id="KW-0597">Phosphoprotein</keyword>
<dbReference type="Gene3D" id="1.10.10.10">
    <property type="entry name" value="Winged helix-like DNA-binding domain superfamily/Winged helix DNA-binding domain"/>
    <property type="match status" value="1"/>
</dbReference>
<comment type="caution">
    <text evidence="8">The sequence shown here is derived from an EMBL/GenBank/DDBJ whole genome shotgun (WGS) entry which is preliminary data.</text>
</comment>
<dbReference type="PROSITE" id="PS50110">
    <property type="entry name" value="RESPONSE_REGULATORY"/>
    <property type="match status" value="1"/>
</dbReference>
<dbReference type="Proteomes" id="UP000245865">
    <property type="component" value="Unassembled WGS sequence"/>
</dbReference>
<dbReference type="RefSeq" id="WP_109705456.1">
    <property type="nucleotide sequence ID" value="NZ_QGDB01000002.1"/>
</dbReference>
<dbReference type="OrthoDB" id="9782655at2"/>
<dbReference type="PANTHER" id="PTHR44688">
    <property type="entry name" value="DNA-BINDING TRANSCRIPTIONAL ACTIVATOR DEVR_DOSR"/>
    <property type="match status" value="1"/>
</dbReference>
<dbReference type="GO" id="GO:0006355">
    <property type="term" value="P:regulation of DNA-templated transcription"/>
    <property type="evidence" value="ECO:0007669"/>
    <property type="project" value="InterPro"/>
</dbReference>
<dbReference type="SUPFAM" id="SSF46894">
    <property type="entry name" value="C-terminal effector domain of the bipartite response regulators"/>
    <property type="match status" value="1"/>
</dbReference>
<dbReference type="CDD" id="cd17537">
    <property type="entry name" value="REC_FixJ"/>
    <property type="match status" value="1"/>
</dbReference>
<sequence length="215" mass="24324">MNETVYVIDDDEAFRDSLGWLLESSNYPVRSFTSAEAFLDFVQQNLSAGLSGCVIADMRMSGMNGLELHRHMLALGVDLPTIIVTGHGDVPMAVTAFRDGVVDFIEKPLDDDYVLQRIAFCLARAREISERRKQSGDFLRRYESLTQREKEVLDYIVAGKLNKQIADLMNISIKTVEAHRSHVMEKMEVANVAELIRQMLSYNNAQKRSRPEPAP</sequence>
<dbReference type="GO" id="GO:0003677">
    <property type="term" value="F:DNA binding"/>
    <property type="evidence" value="ECO:0007669"/>
    <property type="project" value="UniProtKB-KW"/>
</dbReference>
<dbReference type="InterPro" id="IPR011006">
    <property type="entry name" value="CheY-like_superfamily"/>
</dbReference>
<dbReference type="InterPro" id="IPR016032">
    <property type="entry name" value="Sig_transdc_resp-reg_C-effctor"/>
</dbReference>
<dbReference type="PROSITE" id="PS00622">
    <property type="entry name" value="HTH_LUXR_1"/>
    <property type="match status" value="1"/>
</dbReference>
<evidence type="ECO:0000256" key="5">
    <source>
        <dbReference type="PROSITE-ProRule" id="PRU00169"/>
    </source>
</evidence>
<name>A0A316J9B3_9HYPH</name>
<evidence type="ECO:0000256" key="4">
    <source>
        <dbReference type="ARBA" id="ARBA00023163"/>
    </source>
</evidence>
<keyword evidence="3 8" id="KW-0238">DNA-binding</keyword>
<dbReference type="SMART" id="SM00448">
    <property type="entry name" value="REC"/>
    <property type="match status" value="1"/>
</dbReference>
<dbReference type="Pfam" id="PF00072">
    <property type="entry name" value="Response_reg"/>
    <property type="match status" value="1"/>
</dbReference>
<organism evidence="8 9">
    <name type="scientific">Falsochrobactrum shanghaiense</name>
    <dbReference type="NCBI Taxonomy" id="2201899"/>
    <lineage>
        <taxon>Bacteria</taxon>
        <taxon>Pseudomonadati</taxon>
        <taxon>Pseudomonadota</taxon>
        <taxon>Alphaproteobacteria</taxon>
        <taxon>Hyphomicrobiales</taxon>
        <taxon>Brucellaceae</taxon>
        <taxon>Falsochrobactrum</taxon>
    </lineage>
</organism>
<dbReference type="CDD" id="cd06170">
    <property type="entry name" value="LuxR_C_like"/>
    <property type="match status" value="1"/>
</dbReference>
<reference evidence="8 9" key="1">
    <citation type="submission" date="2018-05" db="EMBL/GenBank/DDBJ databases">
        <title>Comparative genomic sequence analysis between strain HN4 and CCM 8460T (Falsochrobactrum ovis) will provide more evidence to prove that HN4 is a new species of Falsochrobactrum.</title>
        <authorList>
            <person name="Lyu W."/>
            <person name="Sun L."/>
            <person name="Yao L."/>
        </authorList>
    </citation>
    <scope>NUCLEOTIDE SEQUENCE [LARGE SCALE GENOMIC DNA]</scope>
    <source>
        <strain evidence="8 9">HN4</strain>
    </source>
</reference>
<protein>
    <recommendedName>
        <fullName evidence="1">Flagellar transcriptional regulator FtcR</fullName>
    </recommendedName>
</protein>
<dbReference type="GO" id="GO:0000160">
    <property type="term" value="P:phosphorelay signal transduction system"/>
    <property type="evidence" value="ECO:0007669"/>
    <property type="project" value="InterPro"/>
</dbReference>
<proteinExistence type="predicted"/>
<keyword evidence="4" id="KW-0804">Transcription</keyword>
<evidence type="ECO:0000313" key="8">
    <source>
        <dbReference type="EMBL" id="PWL18557.1"/>
    </source>
</evidence>
<evidence type="ECO:0000256" key="1">
    <source>
        <dbReference type="ARBA" id="ARBA00015404"/>
    </source>
</evidence>
<evidence type="ECO:0000259" key="7">
    <source>
        <dbReference type="PROSITE" id="PS50110"/>
    </source>
</evidence>
<evidence type="ECO:0000256" key="2">
    <source>
        <dbReference type="ARBA" id="ARBA00023015"/>
    </source>
</evidence>
<dbReference type="AlphaFoldDB" id="A0A316J9B3"/>
<dbReference type="InterPro" id="IPR001789">
    <property type="entry name" value="Sig_transdc_resp-reg_receiver"/>
</dbReference>
<dbReference type="Pfam" id="PF00196">
    <property type="entry name" value="GerE"/>
    <property type="match status" value="1"/>
</dbReference>
<evidence type="ECO:0000256" key="3">
    <source>
        <dbReference type="ARBA" id="ARBA00023125"/>
    </source>
</evidence>
<gene>
    <name evidence="8" type="ORF">DKP76_05560</name>
</gene>
<keyword evidence="2" id="KW-0805">Transcription regulation</keyword>
<evidence type="ECO:0000313" key="9">
    <source>
        <dbReference type="Proteomes" id="UP000245865"/>
    </source>
</evidence>
<dbReference type="EMBL" id="QGDB01000002">
    <property type="protein sequence ID" value="PWL18557.1"/>
    <property type="molecule type" value="Genomic_DNA"/>
</dbReference>
<dbReference type="PANTHER" id="PTHR44688:SF16">
    <property type="entry name" value="DNA-BINDING TRANSCRIPTIONAL ACTIVATOR DEVR_DOSR"/>
    <property type="match status" value="1"/>
</dbReference>
<dbReference type="InterPro" id="IPR036388">
    <property type="entry name" value="WH-like_DNA-bd_sf"/>
</dbReference>
<feature type="domain" description="Response regulatory" evidence="7">
    <location>
        <begin position="4"/>
        <end position="122"/>
    </location>
</feature>
<dbReference type="PROSITE" id="PS50043">
    <property type="entry name" value="HTH_LUXR_2"/>
    <property type="match status" value="1"/>
</dbReference>
<keyword evidence="9" id="KW-1185">Reference proteome</keyword>
<dbReference type="SUPFAM" id="SSF52172">
    <property type="entry name" value="CheY-like"/>
    <property type="match status" value="1"/>
</dbReference>
<dbReference type="InterPro" id="IPR000792">
    <property type="entry name" value="Tscrpt_reg_LuxR_C"/>
</dbReference>